<gene>
    <name evidence="5" type="ORF">QVZ43_14445</name>
</gene>
<dbReference type="RefSeq" id="WP_302910505.1">
    <property type="nucleotide sequence ID" value="NZ_JAUMIS010000002.1"/>
</dbReference>
<dbReference type="InterPro" id="IPR016166">
    <property type="entry name" value="FAD-bd_PCMH"/>
</dbReference>
<sequence>MQTVEDFLRRKFWGWGYQAGPLDDTLTDTFVDFLRTTTGMEASPPLALPDRESIPLPDPRFPLPSAWENWITSDKEIRLHHCFGKSYRDSWRCAHGQFDNPPDYVAFPNDEEQLSELMVFARNNRISLIPYGGGSSVVGGIEPPKRTSSGGVITVNMLHFNKVLEVDTQSRCARIQAGTYGPDLEQQLKPHGLTLRHFPQSFEFSTLGGWIATRAGGHFATQYTHIDDFVESVRVVTPRGVIQTRRLPGSGAGPSEERLFLGSEGTLGIITEAWVRLQSAPEYKASATVGFKAFEHGVEACRQLSQSGLHPTNARFIGRGEALFMGLGDGNLDILILGCESSTFPVTQKLKDCLSIATACGGINLSEPAASGIDNQRDDKADTWKQAFITVPYLRDELVRRGLIVETFETAITWDKFEHFNARILAAAEHAIERLCGKGFVTCRFTHLYPDGPAPYYTVMAQGNGTDDLQRWDEIKRAVSDVIINEGGTITHHHAVGKDHREHYLRQASPLFISMLENAKTSVDPEQILNPGVLLKSPESRTN</sequence>
<evidence type="ECO:0000313" key="5">
    <source>
        <dbReference type="EMBL" id="MDO3722921.1"/>
    </source>
</evidence>
<dbReference type="Proteomes" id="UP001168640">
    <property type="component" value="Unassembled WGS sequence"/>
</dbReference>
<comment type="caution">
    <text evidence="5">The sequence shown here is derived from an EMBL/GenBank/DDBJ whole genome shotgun (WGS) entry which is preliminary data.</text>
</comment>
<keyword evidence="3" id="KW-0274">FAD</keyword>
<keyword evidence="6" id="KW-1185">Reference proteome</keyword>
<feature type="domain" description="FAD-binding PCMH-type" evidence="4">
    <location>
        <begin position="98"/>
        <end position="280"/>
    </location>
</feature>
<dbReference type="Gene3D" id="3.30.300.330">
    <property type="match status" value="1"/>
</dbReference>
<dbReference type="InterPro" id="IPR006094">
    <property type="entry name" value="Oxid_FAD_bind_N"/>
</dbReference>
<dbReference type="InterPro" id="IPR004113">
    <property type="entry name" value="FAD-bd_oxidored_4_C"/>
</dbReference>
<evidence type="ECO:0000256" key="2">
    <source>
        <dbReference type="ARBA" id="ARBA00022630"/>
    </source>
</evidence>
<dbReference type="InterPro" id="IPR016164">
    <property type="entry name" value="FAD-linked_Oxase-like_C"/>
</dbReference>
<dbReference type="Gene3D" id="3.30.465.10">
    <property type="match status" value="1"/>
</dbReference>
<protein>
    <submittedName>
        <fullName evidence="5">FAD-binding oxidoreductase</fullName>
    </submittedName>
</protein>
<dbReference type="EMBL" id="JAUMIS010000002">
    <property type="protein sequence ID" value="MDO3722921.1"/>
    <property type="molecule type" value="Genomic_DNA"/>
</dbReference>
<comment type="similarity">
    <text evidence="1">Belongs to the FAD-binding oxidoreductase/transferase type 4 family.</text>
</comment>
<evidence type="ECO:0000256" key="1">
    <source>
        <dbReference type="ARBA" id="ARBA00008000"/>
    </source>
</evidence>
<dbReference type="InterPro" id="IPR016169">
    <property type="entry name" value="FAD-bd_PCMH_sub2"/>
</dbReference>
<dbReference type="InterPro" id="IPR025650">
    <property type="entry name" value="Alkyl-DHAP_Synthase"/>
</dbReference>
<dbReference type="PANTHER" id="PTHR46568">
    <property type="entry name" value="ALKYLDIHYDROXYACETONEPHOSPHATE SYNTHASE, PEROXISOMAL"/>
    <property type="match status" value="1"/>
</dbReference>
<dbReference type="Pfam" id="PF01565">
    <property type="entry name" value="FAD_binding_4"/>
    <property type="match status" value="1"/>
</dbReference>
<organism evidence="5 6">
    <name type="scientific">Marinobacter suaedae</name>
    <dbReference type="NCBI Taxonomy" id="3057675"/>
    <lineage>
        <taxon>Bacteria</taxon>
        <taxon>Pseudomonadati</taxon>
        <taxon>Pseudomonadota</taxon>
        <taxon>Gammaproteobacteria</taxon>
        <taxon>Pseudomonadales</taxon>
        <taxon>Marinobacteraceae</taxon>
        <taxon>Marinobacter</taxon>
    </lineage>
</organism>
<accession>A0ABT8W429</accession>
<proteinExistence type="inferred from homology"/>
<dbReference type="SUPFAM" id="SSF55103">
    <property type="entry name" value="FAD-linked oxidases, C-terminal domain"/>
    <property type="match status" value="1"/>
</dbReference>
<dbReference type="PANTHER" id="PTHR46568:SF1">
    <property type="entry name" value="ALKYLDIHYDROXYACETONEPHOSPHATE SYNTHASE, PEROXISOMAL"/>
    <property type="match status" value="1"/>
</dbReference>
<dbReference type="Pfam" id="PF02913">
    <property type="entry name" value="FAD-oxidase_C"/>
    <property type="match status" value="1"/>
</dbReference>
<dbReference type="PROSITE" id="PS51387">
    <property type="entry name" value="FAD_PCMH"/>
    <property type="match status" value="1"/>
</dbReference>
<evidence type="ECO:0000313" key="6">
    <source>
        <dbReference type="Proteomes" id="UP001168640"/>
    </source>
</evidence>
<evidence type="ECO:0000256" key="3">
    <source>
        <dbReference type="ARBA" id="ARBA00022827"/>
    </source>
</evidence>
<reference evidence="5" key="1">
    <citation type="submission" date="2023-07" db="EMBL/GenBank/DDBJ databases">
        <title>Marinobacter sp. chi1 genome sequencing and assembly.</title>
        <authorList>
            <person name="Park S."/>
        </authorList>
    </citation>
    <scope>NUCLEOTIDE SEQUENCE</scope>
    <source>
        <strain evidence="5">Chi1</strain>
    </source>
</reference>
<dbReference type="InterPro" id="IPR036318">
    <property type="entry name" value="FAD-bd_PCMH-like_sf"/>
</dbReference>
<name>A0ABT8W429_9GAMM</name>
<dbReference type="SUPFAM" id="SSF56176">
    <property type="entry name" value="FAD-binding/transporter-associated domain-like"/>
    <property type="match status" value="1"/>
</dbReference>
<keyword evidence="2" id="KW-0285">Flavoprotein</keyword>
<evidence type="ECO:0000259" key="4">
    <source>
        <dbReference type="PROSITE" id="PS51387"/>
    </source>
</evidence>